<gene>
    <name evidence="1" type="ORF">OCV61_12850</name>
</gene>
<dbReference type="InterPro" id="IPR010371">
    <property type="entry name" value="YBR137W-like"/>
</dbReference>
<reference evidence="1 2" key="1">
    <citation type="journal article" date="2021" name="ISME Commun">
        <title>Automated analysis of genomic sequences facilitates high-throughput and comprehensive description of bacteria.</title>
        <authorList>
            <person name="Hitch T.C.A."/>
        </authorList>
    </citation>
    <scope>NUCLEOTIDE SEQUENCE [LARGE SCALE GENOMIC DNA]</scope>
    <source>
        <strain evidence="1 2">Sanger_23</strain>
    </source>
</reference>
<dbReference type="Proteomes" id="UP001652409">
    <property type="component" value="Unassembled WGS sequence"/>
</dbReference>
<sequence length="167" mass="19004">MGKLSDKEKYDILCKQEEELRFEHFDNDDAWKLGKILVKKAKEDKLPIAIDIQINGYQVFRYGFAGTNGFNEIWLQRKINSVNMIHRSTLRIHYMKSVGQDDLFVDGHLDPDEYSMMGGGFPIYVNGVGVVGVLSVSGLEHHEDHNTAVYGICKFLGKEVKLIHAES</sequence>
<evidence type="ECO:0000313" key="1">
    <source>
        <dbReference type="EMBL" id="MCU6766294.1"/>
    </source>
</evidence>
<dbReference type="PANTHER" id="PTHR28255">
    <property type="match status" value="1"/>
</dbReference>
<proteinExistence type="predicted"/>
<organism evidence="1 2">
    <name type="scientific">Blautia ammoniilytica</name>
    <dbReference type="NCBI Taxonomy" id="2981782"/>
    <lineage>
        <taxon>Bacteria</taxon>
        <taxon>Bacillati</taxon>
        <taxon>Bacillota</taxon>
        <taxon>Clostridia</taxon>
        <taxon>Lachnospirales</taxon>
        <taxon>Lachnospiraceae</taxon>
        <taxon>Blautia</taxon>
    </lineage>
</organism>
<name>A0ABT2TVQ9_9FIRM</name>
<dbReference type="Pfam" id="PF03928">
    <property type="entry name" value="HbpS-like"/>
    <property type="match status" value="1"/>
</dbReference>
<dbReference type="RefSeq" id="WP_158422124.1">
    <property type="nucleotide sequence ID" value="NZ_JAOQJL010000027.1"/>
</dbReference>
<accession>A0ABT2TVQ9</accession>
<dbReference type="NCBIfam" id="NF002696">
    <property type="entry name" value="PRK02487.1-5"/>
    <property type="match status" value="1"/>
</dbReference>
<dbReference type="PANTHER" id="PTHR28255:SF1">
    <property type="entry name" value="UPF0303 PROTEIN YBR137W"/>
    <property type="match status" value="1"/>
</dbReference>
<protein>
    <submittedName>
        <fullName evidence="1">Heme-degrading domain-containing protein</fullName>
    </submittedName>
</protein>
<keyword evidence="2" id="KW-1185">Reference proteome</keyword>
<comment type="caution">
    <text evidence="1">The sequence shown here is derived from an EMBL/GenBank/DDBJ whole genome shotgun (WGS) entry which is preliminary data.</text>
</comment>
<dbReference type="InterPro" id="IPR038084">
    <property type="entry name" value="PduO/GlcC-like_sf"/>
</dbReference>
<evidence type="ECO:0000313" key="2">
    <source>
        <dbReference type="Proteomes" id="UP001652409"/>
    </source>
</evidence>
<dbReference type="EMBL" id="JAOQJL010000027">
    <property type="protein sequence ID" value="MCU6766294.1"/>
    <property type="molecule type" value="Genomic_DNA"/>
</dbReference>
<dbReference type="Gene3D" id="3.30.450.150">
    <property type="entry name" value="Haem-degrading domain"/>
    <property type="match status" value="1"/>
</dbReference>
<dbReference type="PIRSF" id="PIRSF008757">
    <property type="entry name" value="UCP008757"/>
    <property type="match status" value="1"/>
</dbReference>
<dbReference type="InterPro" id="IPR005624">
    <property type="entry name" value="PduO/GlcC-like"/>
</dbReference>
<dbReference type="SUPFAM" id="SSF143744">
    <property type="entry name" value="GlcG-like"/>
    <property type="match status" value="1"/>
</dbReference>